<feature type="compositionally biased region" description="Low complexity" evidence="3">
    <location>
        <begin position="172"/>
        <end position="194"/>
    </location>
</feature>
<feature type="region of interest" description="Disordered" evidence="3">
    <location>
        <begin position="172"/>
        <end position="200"/>
    </location>
</feature>
<evidence type="ECO:0000256" key="3">
    <source>
        <dbReference type="SAM" id="MobiDB-lite"/>
    </source>
</evidence>
<reference evidence="5" key="1">
    <citation type="submission" date="2020-01" db="EMBL/GenBank/DDBJ databases">
        <title>Development of genomics and gene disruption for Polysphondylium violaceum indicates a role for the polyketide synthase stlB in stalk morphogenesis.</title>
        <authorList>
            <person name="Narita B."/>
            <person name="Kawabe Y."/>
            <person name="Kin K."/>
            <person name="Saito T."/>
            <person name="Gibbs R."/>
            <person name="Kuspa A."/>
            <person name="Muzny D."/>
            <person name="Queller D."/>
            <person name="Richards S."/>
            <person name="Strassman J."/>
            <person name="Sucgang R."/>
            <person name="Worley K."/>
            <person name="Schaap P."/>
        </authorList>
    </citation>
    <scope>NUCLEOTIDE SEQUENCE</scope>
    <source>
        <strain evidence="5">QSvi11</strain>
    </source>
</reference>
<proteinExistence type="predicted"/>
<gene>
    <name evidence="5" type="ORF">CYY_006296</name>
</gene>
<feature type="compositionally biased region" description="Acidic residues" evidence="3">
    <location>
        <begin position="32"/>
        <end position="48"/>
    </location>
</feature>
<keyword evidence="6" id="KW-1185">Reference proteome</keyword>
<keyword evidence="2" id="KW-0175">Coiled coil</keyword>
<evidence type="ECO:0000313" key="5">
    <source>
        <dbReference type="EMBL" id="KAF2072378.1"/>
    </source>
</evidence>
<evidence type="ECO:0000259" key="4">
    <source>
        <dbReference type="PROSITE" id="PS50089"/>
    </source>
</evidence>
<dbReference type="InterPro" id="IPR013083">
    <property type="entry name" value="Znf_RING/FYVE/PHD"/>
</dbReference>
<feature type="coiled-coil region" evidence="2">
    <location>
        <begin position="409"/>
        <end position="475"/>
    </location>
</feature>
<dbReference type="GO" id="GO:0008270">
    <property type="term" value="F:zinc ion binding"/>
    <property type="evidence" value="ECO:0007669"/>
    <property type="project" value="UniProtKB-KW"/>
</dbReference>
<dbReference type="AlphaFoldDB" id="A0A8J4PQR6"/>
<comment type="caution">
    <text evidence="5">The sequence shown here is derived from an EMBL/GenBank/DDBJ whole genome shotgun (WGS) entry which is preliminary data.</text>
</comment>
<organism evidence="5 6">
    <name type="scientific">Polysphondylium violaceum</name>
    <dbReference type="NCBI Taxonomy" id="133409"/>
    <lineage>
        <taxon>Eukaryota</taxon>
        <taxon>Amoebozoa</taxon>
        <taxon>Evosea</taxon>
        <taxon>Eumycetozoa</taxon>
        <taxon>Dictyostelia</taxon>
        <taxon>Dictyosteliales</taxon>
        <taxon>Dictyosteliaceae</taxon>
        <taxon>Polysphondylium</taxon>
    </lineage>
</organism>
<evidence type="ECO:0000256" key="2">
    <source>
        <dbReference type="SAM" id="Coils"/>
    </source>
</evidence>
<dbReference type="Proteomes" id="UP000695562">
    <property type="component" value="Unassembled WGS sequence"/>
</dbReference>
<keyword evidence="1" id="KW-0863">Zinc-finger</keyword>
<dbReference type="EMBL" id="AJWJ01000285">
    <property type="protein sequence ID" value="KAF2072378.1"/>
    <property type="molecule type" value="Genomic_DNA"/>
</dbReference>
<keyword evidence="1" id="KW-0862">Zinc</keyword>
<dbReference type="Gene3D" id="3.30.40.10">
    <property type="entry name" value="Zinc/RING finger domain, C3HC4 (zinc finger)"/>
    <property type="match status" value="1"/>
</dbReference>
<protein>
    <recommendedName>
        <fullName evidence="4">RING-type domain-containing protein</fullName>
    </recommendedName>
</protein>
<dbReference type="SUPFAM" id="SSF49599">
    <property type="entry name" value="TRAF domain-like"/>
    <property type="match status" value="1"/>
</dbReference>
<dbReference type="InterPro" id="IPR001841">
    <property type="entry name" value="Znf_RING"/>
</dbReference>
<evidence type="ECO:0000313" key="6">
    <source>
        <dbReference type="Proteomes" id="UP000695562"/>
    </source>
</evidence>
<evidence type="ECO:0000256" key="1">
    <source>
        <dbReference type="PROSITE-ProRule" id="PRU00175"/>
    </source>
</evidence>
<feature type="domain" description="RING-type" evidence="4">
    <location>
        <begin position="256"/>
        <end position="295"/>
    </location>
</feature>
<dbReference type="SUPFAM" id="SSF57850">
    <property type="entry name" value="RING/U-box"/>
    <property type="match status" value="1"/>
</dbReference>
<dbReference type="PROSITE" id="PS50089">
    <property type="entry name" value="ZF_RING_2"/>
    <property type="match status" value="1"/>
</dbReference>
<keyword evidence="1" id="KW-0479">Metal-binding</keyword>
<feature type="compositionally biased region" description="Basic residues" evidence="3">
    <location>
        <begin position="53"/>
        <end position="65"/>
    </location>
</feature>
<sequence>MSDKWLSSASKRLFNWMYYAQWQREVFHFNEEKEEEEEEEEEQQDQEGEDQHQHHHYPPQQQKQKKQYFRQVSHLPVQKLLTYFGNENRERINDIKNQISYLKGKKGYVQLFNYLGSFFPFVKDFFKGIREPYELRSVEIKFKDDCSKRYSNHQSIHETLIVLKSKIPTITTNSNNNNNNNNSLSTTPNTCSPPKKSNLKATLPTEKQMKEFLSTLKLPDKTTTTTTTSSSLTTKPGNLKTSQSNYMIVIEEHFECAICMVSFKEPTVLSCCRKMCCKSCLDDCIKVSGLCPFCRTILSTQDEISEKPPNIIKNLIGTDIQVFCTLCKSDELIPKSRYKFHKKFQCKSSSSTTENICKDCNCSFDSLNELDSHKVICPNNLVYCLAKDIDCTWIGQSNLKSKHQTECPYVQLYQTIKQMQLDYSELSENYDTLIMENSFVVTELQNQLGDIYHQLDQVNQKNIKIQSDIDNLLIKMDNNNK</sequence>
<accession>A0A8J4PQR6</accession>
<name>A0A8J4PQR6_9MYCE</name>
<feature type="region of interest" description="Disordered" evidence="3">
    <location>
        <begin position="31"/>
        <end position="65"/>
    </location>
</feature>